<organism evidence="2 3">
    <name type="scientific">Glomus cerebriforme</name>
    <dbReference type="NCBI Taxonomy" id="658196"/>
    <lineage>
        <taxon>Eukaryota</taxon>
        <taxon>Fungi</taxon>
        <taxon>Fungi incertae sedis</taxon>
        <taxon>Mucoromycota</taxon>
        <taxon>Glomeromycotina</taxon>
        <taxon>Glomeromycetes</taxon>
        <taxon>Glomerales</taxon>
        <taxon>Glomeraceae</taxon>
        <taxon>Glomus</taxon>
    </lineage>
</organism>
<keyword evidence="2" id="KW-0378">Hydrolase</keyword>
<dbReference type="Gene3D" id="3.40.50.1820">
    <property type="entry name" value="alpha/beta hydrolase"/>
    <property type="match status" value="1"/>
</dbReference>
<feature type="domain" description="AB hydrolase-1" evidence="1">
    <location>
        <begin position="47"/>
        <end position="299"/>
    </location>
</feature>
<dbReference type="InterPro" id="IPR029058">
    <property type="entry name" value="AB_hydrolase_fold"/>
</dbReference>
<evidence type="ECO:0000313" key="2">
    <source>
        <dbReference type="EMBL" id="RIA85215.1"/>
    </source>
</evidence>
<dbReference type="InterPro" id="IPR000073">
    <property type="entry name" value="AB_hydrolase_1"/>
</dbReference>
<sequence length="339" mass="39111">MLKITNLIIPASKIRKFFGKDNAQLRLSVNCYERDIKKSNSEGITMILAHATGFHKETWEPVIKSLFGYNRLDVGKVFAFDCYNHGDSALLNEQILPDKFKWWDLAYDILQIIDYTQIKKPVVGIGHSIGGAGMVMSELIKPDTFSCIVCVDPVLSPHFLIKPAFDMNLISKRRDIWPNRETTKSLFLKNPFFKSWDSEVLELHIKYGIRELPDGQVALKCPKLQEFYTFMDDNSFSVIDAFFRLHEIECPILFLTGEKSNLNSKEWKSLIQTRTQRGEWYEVLGCSHLVTMENPKQVANGIESFVYKHLVELKDTQITPNNPSRIDQYTNFVYSGHKL</sequence>
<dbReference type="PANTHER" id="PTHR43194">
    <property type="entry name" value="HYDROLASE ALPHA/BETA FOLD FAMILY"/>
    <property type="match status" value="1"/>
</dbReference>
<dbReference type="OrthoDB" id="94039at2759"/>
<dbReference type="STRING" id="658196.A0A397SMA0"/>
<reference evidence="2 3" key="1">
    <citation type="submission" date="2018-06" db="EMBL/GenBank/DDBJ databases">
        <title>Comparative genomics reveals the genomic features of Rhizophagus irregularis, R. cerebriforme, R. diaphanum and Gigaspora rosea, and their symbiotic lifestyle signature.</title>
        <authorList>
            <person name="Morin E."/>
            <person name="San Clemente H."/>
            <person name="Chen E.C.H."/>
            <person name="De La Providencia I."/>
            <person name="Hainaut M."/>
            <person name="Kuo A."/>
            <person name="Kohler A."/>
            <person name="Murat C."/>
            <person name="Tang N."/>
            <person name="Roy S."/>
            <person name="Loubradou J."/>
            <person name="Henrissat B."/>
            <person name="Grigoriev I.V."/>
            <person name="Corradi N."/>
            <person name="Roux C."/>
            <person name="Martin F.M."/>
        </authorList>
    </citation>
    <scope>NUCLEOTIDE SEQUENCE [LARGE SCALE GENOMIC DNA]</scope>
    <source>
        <strain evidence="2 3">DAOM 227022</strain>
    </source>
</reference>
<dbReference type="SMR" id="A0A397SMA0"/>
<comment type="caution">
    <text evidence="2">The sequence shown here is derived from an EMBL/GenBank/DDBJ whole genome shotgun (WGS) entry which is preliminary data.</text>
</comment>
<dbReference type="GO" id="GO:0016787">
    <property type="term" value="F:hydrolase activity"/>
    <property type="evidence" value="ECO:0007669"/>
    <property type="project" value="UniProtKB-KW"/>
</dbReference>
<dbReference type="Proteomes" id="UP000265703">
    <property type="component" value="Unassembled WGS sequence"/>
</dbReference>
<dbReference type="InterPro" id="IPR050228">
    <property type="entry name" value="Carboxylesterase_BioH"/>
</dbReference>
<keyword evidence="3" id="KW-1185">Reference proteome</keyword>
<dbReference type="AlphaFoldDB" id="A0A397SMA0"/>
<dbReference type="SUPFAM" id="SSF53474">
    <property type="entry name" value="alpha/beta-Hydrolases"/>
    <property type="match status" value="1"/>
</dbReference>
<dbReference type="PANTHER" id="PTHR43194:SF2">
    <property type="entry name" value="PEROXISOMAL MEMBRANE PROTEIN LPX1"/>
    <property type="match status" value="1"/>
</dbReference>
<gene>
    <name evidence="2" type="ORF">C1645_782344</name>
</gene>
<evidence type="ECO:0000259" key="1">
    <source>
        <dbReference type="Pfam" id="PF12697"/>
    </source>
</evidence>
<accession>A0A397SMA0</accession>
<dbReference type="Pfam" id="PF12697">
    <property type="entry name" value="Abhydrolase_6"/>
    <property type="match status" value="1"/>
</dbReference>
<protein>
    <submittedName>
        <fullName evidence="2">Alpha/Beta hydrolase protein</fullName>
    </submittedName>
</protein>
<name>A0A397SMA0_9GLOM</name>
<dbReference type="EMBL" id="QKYT01000439">
    <property type="protein sequence ID" value="RIA85215.1"/>
    <property type="molecule type" value="Genomic_DNA"/>
</dbReference>
<evidence type="ECO:0000313" key="3">
    <source>
        <dbReference type="Proteomes" id="UP000265703"/>
    </source>
</evidence>
<proteinExistence type="predicted"/>